<gene>
    <name evidence="2" type="ORF">JHT90_12480</name>
</gene>
<dbReference type="KEGG" id="eaz:JHT90_12480"/>
<reference evidence="2 3" key="1">
    <citation type="submission" date="2021-01" db="EMBL/GenBank/DDBJ databases">
        <title>Entomomonas sp. F2A isolated from a house cricket (Acheta domesticus).</title>
        <authorList>
            <person name="Spergser J."/>
            <person name="Busse H.-J."/>
        </authorList>
    </citation>
    <scope>NUCLEOTIDE SEQUENCE [LARGE SCALE GENOMIC DNA]</scope>
    <source>
        <strain evidence="2 3">F2A</strain>
    </source>
</reference>
<dbReference type="Proteomes" id="UP000595278">
    <property type="component" value="Chromosome"/>
</dbReference>
<dbReference type="PROSITE" id="PS51257">
    <property type="entry name" value="PROKAR_LIPOPROTEIN"/>
    <property type="match status" value="1"/>
</dbReference>
<dbReference type="EMBL" id="CP067393">
    <property type="protein sequence ID" value="QQP85189.1"/>
    <property type="molecule type" value="Genomic_DNA"/>
</dbReference>
<sequence>MKLVKLLLSVIFVLSGCQATFVEKSISKPELPSLGHYKNKPNAYIQTKWINGNPNKFIKSDPRADAALKNGVTKIVNEAHLFNYFTFDKDQVEQDALIFDRDKTDRAYQNKKPIDYTIELIVYDNYDKVWTDWVPITQLFSLGLVPVYATDEFIVTMKVYDNEGELIKSGKNSTATRTWVSWWVLPLGLTKYDTKDVITELVTQQVIALFKECVDQNIFQYK</sequence>
<keyword evidence="3" id="KW-1185">Reference proteome</keyword>
<accession>A0A974RXS6</accession>
<proteinExistence type="predicted"/>
<organism evidence="2 3">
    <name type="scientific">Entomomonas asaccharolytica</name>
    <dbReference type="NCBI Taxonomy" id="2785331"/>
    <lineage>
        <taxon>Bacteria</taxon>
        <taxon>Pseudomonadati</taxon>
        <taxon>Pseudomonadota</taxon>
        <taxon>Gammaproteobacteria</taxon>
        <taxon>Pseudomonadales</taxon>
        <taxon>Pseudomonadaceae</taxon>
        <taxon>Entomomonas</taxon>
    </lineage>
</organism>
<feature type="chain" id="PRO_5036972080" description="Lipoprotein" evidence="1">
    <location>
        <begin position="20"/>
        <end position="222"/>
    </location>
</feature>
<evidence type="ECO:0008006" key="4">
    <source>
        <dbReference type="Google" id="ProtNLM"/>
    </source>
</evidence>
<keyword evidence="1" id="KW-0732">Signal</keyword>
<feature type="signal peptide" evidence="1">
    <location>
        <begin position="1"/>
        <end position="19"/>
    </location>
</feature>
<evidence type="ECO:0000256" key="1">
    <source>
        <dbReference type="SAM" id="SignalP"/>
    </source>
</evidence>
<evidence type="ECO:0000313" key="2">
    <source>
        <dbReference type="EMBL" id="QQP85189.1"/>
    </source>
</evidence>
<evidence type="ECO:0000313" key="3">
    <source>
        <dbReference type="Proteomes" id="UP000595278"/>
    </source>
</evidence>
<protein>
    <recommendedName>
        <fullName evidence="4">Lipoprotein</fullName>
    </recommendedName>
</protein>
<name>A0A974RXS6_9GAMM</name>
<dbReference type="RefSeq" id="WP_201091496.1">
    <property type="nucleotide sequence ID" value="NZ_CP067393.1"/>
</dbReference>
<dbReference type="AlphaFoldDB" id="A0A974RXS6"/>